<evidence type="ECO:0000313" key="6">
    <source>
        <dbReference type="EMBL" id="MFC3687156.1"/>
    </source>
</evidence>
<dbReference type="Proteomes" id="UP001595685">
    <property type="component" value="Unassembled WGS sequence"/>
</dbReference>
<sequence>MSDGTAVLVAALLLLGNAFFVGAEFAVISARRSKIEPLVEAGTLGARTTLRAMERVTLMLAGAQLGITACSLGLGALGEPAVAHLLEPAFEALRVPEAFVHPVAFAIALSVVVYLHIVLGEMVPKNIAIAGPERTALVLAPLLYGVVVALKPLLLALNGIANVLLRLVRVEPAEEVASVFTREQVATMIAESNREGLLDDEEVDLLEGALELQDRTAADIMVPMDEVRAVPGDAPATAVHTAAVETGFSRFPLLDGDGRPVSYVHVKDVLPPKGERVAGFPVPEGSRRHLPDVAPTASVEQVVQSLRAAGAHLGRVVRAEDGGRGSRVVGIVALEDALEELIGTVEDPAHR</sequence>
<keyword evidence="2" id="KW-1003">Cell membrane</keyword>
<dbReference type="PANTHER" id="PTHR43099">
    <property type="entry name" value="UPF0053 PROTEIN YRKA"/>
    <property type="match status" value="1"/>
</dbReference>
<proteinExistence type="predicted"/>
<name>A0ABV7WDK5_9MICO</name>
<evidence type="ECO:0000256" key="1">
    <source>
        <dbReference type="ARBA" id="ARBA00004651"/>
    </source>
</evidence>
<keyword evidence="3 4" id="KW-0472">Membrane</keyword>
<keyword evidence="3 4" id="KW-0812">Transmembrane</keyword>
<comment type="caution">
    <text evidence="6">The sequence shown here is derived from an EMBL/GenBank/DDBJ whole genome shotgun (WGS) entry which is preliminary data.</text>
</comment>
<dbReference type="InterPro" id="IPR000644">
    <property type="entry name" value="CBS_dom"/>
</dbReference>
<comment type="subcellular location">
    <subcellularLocation>
        <location evidence="1">Cell membrane</location>
        <topology evidence="1">Multi-pass membrane protein</topology>
    </subcellularLocation>
</comment>
<dbReference type="InterPro" id="IPR002550">
    <property type="entry name" value="CNNM"/>
</dbReference>
<feature type="transmembrane region" description="Helical" evidence="4">
    <location>
        <begin position="135"/>
        <end position="157"/>
    </location>
</feature>
<evidence type="ECO:0000256" key="2">
    <source>
        <dbReference type="ARBA" id="ARBA00022475"/>
    </source>
</evidence>
<keyword evidence="3 4" id="KW-1133">Transmembrane helix</keyword>
<dbReference type="EMBL" id="JBHRWW010000001">
    <property type="protein sequence ID" value="MFC3687156.1"/>
    <property type="molecule type" value="Genomic_DNA"/>
</dbReference>
<gene>
    <name evidence="6" type="ORF">ACFOLH_02235</name>
</gene>
<dbReference type="SUPFAM" id="SSF54631">
    <property type="entry name" value="CBS-domain pair"/>
    <property type="match status" value="1"/>
</dbReference>
<accession>A0ABV7WDK5</accession>
<dbReference type="Gene3D" id="3.10.580.10">
    <property type="entry name" value="CBS-domain"/>
    <property type="match status" value="1"/>
</dbReference>
<evidence type="ECO:0000256" key="4">
    <source>
        <dbReference type="SAM" id="Phobius"/>
    </source>
</evidence>
<evidence type="ECO:0000313" key="7">
    <source>
        <dbReference type="Proteomes" id="UP001595685"/>
    </source>
</evidence>
<dbReference type="PROSITE" id="PS51846">
    <property type="entry name" value="CNNM"/>
    <property type="match status" value="1"/>
</dbReference>
<feature type="domain" description="CNNM transmembrane" evidence="5">
    <location>
        <begin position="1"/>
        <end position="202"/>
    </location>
</feature>
<dbReference type="Pfam" id="PF01595">
    <property type="entry name" value="CNNM"/>
    <property type="match status" value="1"/>
</dbReference>
<feature type="transmembrane region" description="Helical" evidence="4">
    <location>
        <begin position="56"/>
        <end position="78"/>
    </location>
</feature>
<keyword evidence="7" id="KW-1185">Reference proteome</keyword>
<organism evidence="6 7">
    <name type="scientific">Aquipuribacter hungaricus</name>
    <dbReference type="NCBI Taxonomy" id="545624"/>
    <lineage>
        <taxon>Bacteria</taxon>
        <taxon>Bacillati</taxon>
        <taxon>Actinomycetota</taxon>
        <taxon>Actinomycetes</taxon>
        <taxon>Micrococcales</taxon>
        <taxon>Intrasporangiaceae</taxon>
        <taxon>Aquipuribacter</taxon>
    </lineage>
</organism>
<dbReference type="PANTHER" id="PTHR43099:SF5">
    <property type="entry name" value="HLYC_CORC FAMILY TRANSPORTER"/>
    <property type="match status" value="1"/>
</dbReference>
<dbReference type="InterPro" id="IPR051676">
    <property type="entry name" value="UPF0053_domain"/>
</dbReference>
<evidence type="ECO:0000256" key="3">
    <source>
        <dbReference type="PROSITE-ProRule" id="PRU01193"/>
    </source>
</evidence>
<protein>
    <submittedName>
        <fullName evidence="6">Hemolysin family protein</fullName>
    </submittedName>
</protein>
<dbReference type="Pfam" id="PF00571">
    <property type="entry name" value="CBS"/>
    <property type="match status" value="2"/>
</dbReference>
<feature type="transmembrane region" description="Helical" evidence="4">
    <location>
        <begin position="6"/>
        <end position="28"/>
    </location>
</feature>
<dbReference type="InterPro" id="IPR046342">
    <property type="entry name" value="CBS_dom_sf"/>
</dbReference>
<dbReference type="RefSeq" id="WP_340291041.1">
    <property type="nucleotide sequence ID" value="NZ_JBBEOI010000029.1"/>
</dbReference>
<feature type="transmembrane region" description="Helical" evidence="4">
    <location>
        <begin position="98"/>
        <end position="123"/>
    </location>
</feature>
<reference evidence="7" key="1">
    <citation type="journal article" date="2019" name="Int. J. Syst. Evol. Microbiol.">
        <title>The Global Catalogue of Microorganisms (GCM) 10K type strain sequencing project: providing services to taxonomists for standard genome sequencing and annotation.</title>
        <authorList>
            <consortium name="The Broad Institute Genomics Platform"/>
            <consortium name="The Broad Institute Genome Sequencing Center for Infectious Disease"/>
            <person name="Wu L."/>
            <person name="Ma J."/>
        </authorList>
    </citation>
    <scope>NUCLEOTIDE SEQUENCE [LARGE SCALE GENOMIC DNA]</scope>
    <source>
        <strain evidence="7">NCAIM B.02333</strain>
    </source>
</reference>
<evidence type="ECO:0000259" key="5">
    <source>
        <dbReference type="PROSITE" id="PS51846"/>
    </source>
</evidence>